<gene>
    <name evidence="1" type="ORF">DERF_004755</name>
</gene>
<evidence type="ECO:0000313" key="2">
    <source>
        <dbReference type="Proteomes" id="UP000790347"/>
    </source>
</evidence>
<keyword evidence="2" id="KW-1185">Reference proteome</keyword>
<name>A0A922I247_DERFA</name>
<dbReference type="Proteomes" id="UP000790347">
    <property type="component" value="Unassembled WGS sequence"/>
</dbReference>
<accession>A0A922I247</accession>
<sequence>MANLWQLLSDFKINISNHISFTFTFGCHHVQPASVMLDASSMFFTFGGIHNRKTLFQSMMCECL</sequence>
<comment type="caution">
    <text evidence="1">The sequence shown here is derived from an EMBL/GenBank/DDBJ whole genome shotgun (WGS) entry which is preliminary data.</text>
</comment>
<dbReference type="AlphaFoldDB" id="A0A922I247"/>
<reference evidence="1" key="2">
    <citation type="journal article" date="2022" name="Res Sq">
        <title>Comparative Genomics Reveals Insights into the Divergent Evolution of Astigmatic Mites and Household Pest Adaptations.</title>
        <authorList>
            <person name="Xiong Q."/>
            <person name="Wan A.T.-Y."/>
            <person name="Liu X.-Y."/>
            <person name="Fung C.S.-H."/>
            <person name="Xiao X."/>
            <person name="Malainual N."/>
            <person name="Hou J."/>
            <person name="Wang L."/>
            <person name="Wang M."/>
            <person name="Yang K."/>
            <person name="Cui Y."/>
            <person name="Leung E."/>
            <person name="Nong W."/>
            <person name="Shin S.-K."/>
            <person name="Au S."/>
            <person name="Jeong K.Y."/>
            <person name="Chew F.T."/>
            <person name="Hui J."/>
            <person name="Leung T.F."/>
            <person name="Tungtrongchitr A."/>
            <person name="Zhong N."/>
            <person name="Liu Z."/>
            <person name="Tsui S."/>
        </authorList>
    </citation>
    <scope>NUCLEOTIDE SEQUENCE</scope>
    <source>
        <strain evidence="1">Derf</strain>
        <tissue evidence="1">Whole organism</tissue>
    </source>
</reference>
<proteinExistence type="predicted"/>
<protein>
    <submittedName>
        <fullName evidence="1">Uncharacterized protein</fullName>
    </submittedName>
</protein>
<reference evidence="1" key="1">
    <citation type="submission" date="2013-05" db="EMBL/GenBank/DDBJ databases">
        <authorList>
            <person name="Yim A.K.Y."/>
            <person name="Chan T.F."/>
            <person name="Ji K.M."/>
            <person name="Liu X.Y."/>
            <person name="Zhou J.W."/>
            <person name="Li R.Q."/>
            <person name="Yang K.Y."/>
            <person name="Li J."/>
            <person name="Li M."/>
            <person name="Law P.T.W."/>
            <person name="Wu Y.L."/>
            <person name="Cai Z.L."/>
            <person name="Qin H."/>
            <person name="Bao Y."/>
            <person name="Leung R.K.K."/>
            <person name="Ng P.K.S."/>
            <person name="Zou J."/>
            <person name="Zhong X.J."/>
            <person name="Ran P.X."/>
            <person name="Zhong N.S."/>
            <person name="Liu Z.G."/>
            <person name="Tsui S.K.W."/>
        </authorList>
    </citation>
    <scope>NUCLEOTIDE SEQUENCE</scope>
    <source>
        <strain evidence="1">Derf</strain>
        <tissue evidence="1">Whole organism</tissue>
    </source>
</reference>
<evidence type="ECO:0000313" key="1">
    <source>
        <dbReference type="EMBL" id="KAH9521077.1"/>
    </source>
</evidence>
<organism evidence="1 2">
    <name type="scientific">Dermatophagoides farinae</name>
    <name type="common">American house dust mite</name>
    <dbReference type="NCBI Taxonomy" id="6954"/>
    <lineage>
        <taxon>Eukaryota</taxon>
        <taxon>Metazoa</taxon>
        <taxon>Ecdysozoa</taxon>
        <taxon>Arthropoda</taxon>
        <taxon>Chelicerata</taxon>
        <taxon>Arachnida</taxon>
        <taxon>Acari</taxon>
        <taxon>Acariformes</taxon>
        <taxon>Sarcoptiformes</taxon>
        <taxon>Astigmata</taxon>
        <taxon>Psoroptidia</taxon>
        <taxon>Analgoidea</taxon>
        <taxon>Pyroglyphidae</taxon>
        <taxon>Dermatophagoidinae</taxon>
        <taxon>Dermatophagoides</taxon>
    </lineage>
</organism>
<dbReference type="EMBL" id="ASGP02000002">
    <property type="protein sequence ID" value="KAH9521077.1"/>
    <property type="molecule type" value="Genomic_DNA"/>
</dbReference>